<protein>
    <submittedName>
        <fullName evidence="1">Uncharacterized protein</fullName>
    </submittedName>
</protein>
<sequence>MMKFLLEAPDRNITPKSLERQDERYLSPYQSSQVEVF</sequence>
<keyword evidence="2" id="KW-1185">Reference proteome</keyword>
<proteinExistence type="predicted"/>
<dbReference type="AlphaFoldDB" id="X5H427"/>
<organism evidence="1 2">
    <name type="scientific">Neorickettsia helminthoeca str. Oregon</name>
    <dbReference type="NCBI Taxonomy" id="1286528"/>
    <lineage>
        <taxon>Bacteria</taxon>
        <taxon>Pseudomonadati</taxon>
        <taxon>Pseudomonadota</taxon>
        <taxon>Alphaproteobacteria</taxon>
        <taxon>Rickettsiales</taxon>
        <taxon>Anaplasmataceae</taxon>
        <taxon>Neorickettsia</taxon>
    </lineage>
</organism>
<accession>X5H427</accession>
<reference evidence="1 2" key="1">
    <citation type="submission" date="2014-03" db="EMBL/GenBank/DDBJ databases">
        <title>Sequencing and Comparison of Genomes and Transcriptome Profiles of Human Ehrlichiosis Agents.</title>
        <authorList>
            <person name="Lin M."/>
            <person name="Daugherty S.C."/>
            <person name="Nagaraj S."/>
            <person name="Cheng Z."/>
            <person name="Xiong Q."/>
            <person name="Lin F.-Y."/>
            <person name="Sengamalay N."/>
            <person name="Ott S."/>
            <person name="Godinez A."/>
            <person name="Tallon L.J."/>
            <person name="Sadzewicz L."/>
            <person name="Fraser C.M."/>
            <person name="Dunning Hotopp J.C."/>
            <person name="Rikihisa Y."/>
        </authorList>
    </citation>
    <scope>NUCLEOTIDE SEQUENCE [LARGE SCALE GENOMIC DNA]</scope>
    <source>
        <strain evidence="1 2">Oregon</strain>
    </source>
</reference>
<dbReference type="HOGENOM" id="CLU_3346343_0_0_5"/>
<name>X5H427_9RICK</name>
<dbReference type="STRING" id="1286528.NHE_0496"/>
<evidence type="ECO:0000313" key="2">
    <source>
        <dbReference type="Proteomes" id="UP000023755"/>
    </source>
</evidence>
<evidence type="ECO:0000313" key="1">
    <source>
        <dbReference type="EMBL" id="AHX11438.1"/>
    </source>
</evidence>
<gene>
    <name evidence="1" type="ORF">NHE_0496</name>
</gene>
<dbReference type="KEGG" id="nhm:NHE_0496"/>
<dbReference type="EMBL" id="CP007481">
    <property type="protein sequence ID" value="AHX11438.1"/>
    <property type="molecule type" value="Genomic_DNA"/>
</dbReference>
<dbReference type="Proteomes" id="UP000023755">
    <property type="component" value="Chromosome"/>
</dbReference>